<evidence type="ECO:0000256" key="2">
    <source>
        <dbReference type="ARBA" id="ARBA00023157"/>
    </source>
</evidence>
<keyword evidence="2" id="KW-1015">Disulfide bond</keyword>
<dbReference type="SUPFAM" id="SSF81296">
    <property type="entry name" value="E set domains"/>
    <property type="match status" value="1"/>
</dbReference>
<dbReference type="Pfam" id="PF00024">
    <property type="entry name" value="PAN_1"/>
    <property type="match status" value="1"/>
</dbReference>
<feature type="region of interest" description="Disordered" evidence="3">
    <location>
        <begin position="198"/>
        <end position="227"/>
    </location>
</feature>
<evidence type="ECO:0000313" key="7">
    <source>
        <dbReference type="Proteomes" id="UP000041254"/>
    </source>
</evidence>
<feature type="region of interest" description="Disordered" evidence="3">
    <location>
        <begin position="1301"/>
        <end position="1340"/>
    </location>
</feature>
<feature type="signal peptide" evidence="4">
    <location>
        <begin position="1"/>
        <end position="23"/>
    </location>
</feature>
<dbReference type="InParanoid" id="A0A0G4FS69"/>
<keyword evidence="1" id="KW-0677">Repeat</keyword>
<organism evidence="6 7">
    <name type="scientific">Vitrella brassicaformis (strain CCMP3155)</name>
    <dbReference type="NCBI Taxonomy" id="1169540"/>
    <lineage>
        <taxon>Eukaryota</taxon>
        <taxon>Sar</taxon>
        <taxon>Alveolata</taxon>
        <taxon>Colpodellida</taxon>
        <taxon>Vitrellaceae</taxon>
        <taxon>Vitrella</taxon>
    </lineage>
</organism>
<evidence type="ECO:0000256" key="1">
    <source>
        <dbReference type="ARBA" id="ARBA00022737"/>
    </source>
</evidence>
<feature type="region of interest" description="Disordered" evidence="3">
    <location>
        <begin position="859"/>
        <end position="883"/>
    </location>
</feature>
<keyword evidence="4" id="KW-0732">Signal</keyword>
<evidence type="ECO:0000313" key="6">
    <source>
        <dbReference type="EMBL" id="CEM17503.1"/>
    </source>
</evidence>
<evidence type="ECO:0000256" key="4">
    <source>
        <dbReference type="SAM" id="SignalP"/>
    </source>
</evidence>
<feature type="domain" description="Apple" evidence="5">
    <location>
        <begin position="1230"/>
        <end position="1302"/>
    </location>
</feature>
<dbReference type="PhylomeDB" id="A0A0G4FS69"/>
<dbReference type="Gene3D" id="2.60.40.10">
    <property type="entry name" value="Immunoglobulins"/>
    <property type="match status" value="1"/>
</dbReference>
<dbReference type="GO" id="GO:0006508">
    <property type="term" value="P:proteolysis"/>
    <property type="evidence" value="ECO:0007669"/>
    <property type="project" value="InterPro"/>
</dbReference>
<dbReference type="PROSITE" id="PS50948">
    <property type="entry name" value="PAN"/>
    <property type="match status" value="2"/>
</dbReference>
<feature type="compositionally biased region" description="Acidic residues" evidence="3">
    <location>
        <begin position="1324"/>
        <end position="1340"/>
    </location>
</feature>
<proteinExistence type="predicted"/>
<name>A0A0G4FS69_VITBC</name>
<evidence type="ECO:0000259" key="5">
    <source>
        <dbReference type="PROSITE" id="PS50948"/>
    </source>
</evidence>
<dbReference type="InterPro" id="IPR009030">
    <property type="entry name" value="Growth_fac_rcpt_cys_sf"/>
</dbReference>
<dbReference type="InterPro" id="IPR000177">
    <property type="entry name" value="Apple"/>
</dbReference>
<gene>
    <name evidence="6" type="ORF">Vbra_16039</name>
</gene>
<dbReference type="Gene3D" id="3.50.4.10">
    <property type="entry name" value="Hepatocyte Growth Factor"/>
    <property type="match status" value="2"/>
</dbReference>
<dbReference type="Proteomes" id="UP000041254">
    <property type="component" value="Unassembled WGS sequence"/>
</dbReference>
<feature type="chain" id="PRO_5005188990" description="Apple domain-containing protein" evidence="4">
    <location>
        <begin position="24"/>
        <end position="1427"/>
    </location>
</feature>
<dbReference type="EMBL" id="CDMY01000489">
    <property type="protein sequence ID" value="CEM17503.1"/>
    <property type="molecule type" value="Genomic_DNA"/>
</dbReference>
<dbReference type="SUPFAM" id="SSF57184">
    <property type="entry name" value="Growth factor receptor domain"/>
    <property type="match status" value="1"/>
</dbReference>
<dbReference type="InterPro" id="IPR014756">
    <property type="entry name" value="Ig_E-set"/>
</dbReference>
<dbReference type="GO" id="GO:0005576">
    <property type="term" value="C:extracellular region"/>
    <property type="evidence" value="ECO:0007669"/>
    <property type="project" value="InterPro"/>
</dbReference>
<dbReference type="Pfam" id="PF14295">
    <property type="entry name" value="PAN_4"/>
    <property type="match status" value="1"/>
</dbReference>
<dbReference type="VEuPathDB" id="CryptoDB:Vbra_16039"/>
<keyword evidence="7" id="KW-1185">Reference proteome</keyword>
<protein>
    <recommendedName>
        <fullName evidence="5">Apple domain-containing protein</fullName>
    </recommendedName>
</protein>
<dbReference type="InterPro" id="IPR011041">
    <property type="entry name" value="Quinoprot_gluc/sorb_DH_b-prop"/>
</dbReference>
<feature type="domain" description="Apple" evidence="5">
    <location>
        <begin position="1349"/>
        <end position="1421"/>
    </location>
</feature>
<dbReference type="InterPro" id="IPR011042">
    <property type="entry name" value="6-blade_b-propeller_TolB-like"/>
</dbReference>
<dbReference type="InterPro" id="IPR013783">
    <property type="entry name" value="Ig-like_fold"/>
</dbReference>
<dbReference type="SUPFAM" id="SSF50952">
    <property type="entry name" value="Soluble quinoprotein glucose dehydrogenase"/>
    <property type="match status" value="1"/>
</dbReference>
<reference evidence="6 7" key="1">
    <citation type="submission" date="2014-11" db="EMBL/GenBank/DDBJ databases">
        <authorList>
            <person name="Zhu J."/>
            <person name="Qi W."/>
            <person name="Song R."/>
        </authorList>
    </citation>
    <scope>NUCLEOTIDE SEQUENCE [LARGE SCALE GENOMIC DNA]</scope>
</reference>
<dbReference type="InterPro" id="IPR003609">
    <property type="entry name" value="Pan_app"/>
</dbReference>
<dbReference type="SMART" id="SM00223">
    <property type="entry name" value="APPLE"/>
    <property type="match status" value="1"/>
</dbReference>
<dbReference type="Gene3D" id="2.120.10.30">
    <property type="entry name" value="TolB, C-terminal domain"/>
    <property type="match status" value="1"/>
</dbReference>
<evidence type="ECO:0000256" key="3">
    <source>
        <dbReference type="SAM" id="MobiDB-lite"/>
    </source>
</evidence>
<feature type="compositionally biased region" description="Pro residues" evidence="3">
    <location>
        <begin position="203"/>
        <end position="215"/>
    </location>
</feature>
<sequence length="1427" mass="154974">MVRFVPSLCLWTIAAVDALRAAAQEIAMLRASLDEQQRLAEGTTANATMSDGSSGGGHKMAFPPSLLFSLLRHPDVSSMPAITALEADVEGAQTTYSQDTYSFESTLEFLRTLGIRRIFERLDAPIAAALLERLGWWGLKQVEPDETELMRVINGVEERLRGGGPEKAMIYVPEVLPDYNGDGAVSVMLDARAPLSWNLQLPQPTPTKPTKPTKPCPDGSSECTSSAQAFRPTVKGVKYKWELTTHRTAEETVLYEGPHSEKGIALPVGKHTLSLTVTSSANGSANKTVTAKKSVTVAPIDRLPGVQVFLYDSGTHMELLERWQSAPVEELPNVPSWVGVGRRDGMAIDARNGWVGDSAYGRGCLVRLIGYLDFRASKGVLDKREPISITTTHPLKFTSLHINGHVHNLTQNLVISPHSNSRQLFDVRFSLQHPPTDPLSLQFFPATSPLTPSLTPAPLAFFRNETAFLPRPFINHIEPNVGRTKTVIRIHGRGMLTPQQKGENTILVHFDDDSAVAAEVSEMPDSYVEVEVPPWHEPSVKEVNVWVETQRGGSNKKMFVYEGERGKGPVAFDRRVVAQVDHPTVTVWGPDQLLYVGSLTGHLHVFSFPANASEPAKEVRRIASITQTYGLGHSIMGLTFDPYADESSGPRLLVSHSVLQLYGEGCGYLKEGQLLPYNSTISELRGWPTFDDVRPFTERLPLANGGEQTNHLAFDFNGDLYISQPSMTNGGIPTEASGCLPESPLTAAVLHAKRIHNTTQLAYINQKTESPVPSYDQSAGSNHALAPDSAKWLDVHASGFRSPRQLVWTTQGQLWVAAGGITDNGGMAMETECTLPSCPQPLQVTPPTSDCVAGPLAKGSHWGAPNSARGQKKADTSVGEDDEEMLGGHCFTTTRGISGLTEVMGSCFDGQLRGRLIASYVNEDFGGLLVVHTRAKDTRQPRWGLNTHFDSLAYGPGCRIIGVDKNKSRVEVLTPKPRAIDRSGDEDVSVPVLYDVWPWRGRVDVSHHLRVGGAGLNGRGGVRQVKVGSRPARLVDCTETTIDAILPPMPASLLPPPPHVFDLTVIFDDDTSVLLTAAFRIDLLPLSTDGSPCPAGMYLGGDGRCMLCDSVGCERCGRRGECRRCMEGYVLVDQDGFGMCQACPIENCVKCDAGSVSTLASRNGTCTRCARGHYLSSDAGQCLPCTLDDCHKCADHSGVEPPAGVEKDAPVCRECADGLHLTPDHTCQRCYDIATAITGEILDTLTPISSPSDCITACRERDGCVAYEYRFPVGDQTCVLWSSVDSRSPAGTATVISGKRECDKVTSDRSSSSSREEVVSPEEQQNDPEDPLGGEGDSALEGEEEETGCFLKGVEYVGGDILSLADVRSAQLCQHLCLQHSQCQHWSFYGLERTCHLKKEEQEVVERADGEMRVVSGPKECDGGSRR</sequence>
<dbReference type="SUPFAM" id="SSF57414">
    <property type="entry name" value="Hairpin loop containing domain-like"/>
    <property type="match status" value="2"/>
</dbReference>
<accession>A0A0G4FS69</accession>
<dbReference type="CDD" id="cd01100">
    <property type="entry name" value="APPLE_Factor_XI_like"/>
    <property type="match status" value="1"/>
</dbReference>
<dbReference type="CDD" id="cd00185">
    <property type="entry name" value="TNFRSF"/>
    <property type="match status" value="1"/>
</dbReference>